<dbReference type="EMBL" id="AUSU01005718">
    <property type="protein sequence ID" value="EPS63067.1"/>
    <property type="molecule type" value="Genomic_DNA"/>
</dbReference>
<comment type="similarity">
    <text evidence="3">Belongs to the translin family.</text>
</comment>
<dbReference type="Gene3D" id="1.20.58.200">
    <property type="entry name" value="Translin, domain 2"/>
    <property type="match status" value="1"/>
</dbReference>
<dbReference type="GO" id="GO:0005737">
    <property type="term" value="C:cytoplasm"/>
    <property type="evidence" value="ECO:0007669"/>
    <property type="project" value="UniProtKB-SubCell"/>
</dbReference>
<dbReference type="SUPFAM" id="SSF74784">
    <property type="entry name" value="Translin"/>
    <property type="match status" value="1"/>
</dbReference>
<keyword evidence="7" id="KW-1185">Reference proteome</keyword>
<sequence>SESNPMKDAFSIYATYLSDLYERRERIVRASRDLTMNSKKAIFQVHRIDKHNKQNVLEKAHSDLATVADQHLSRLAKELQGSDIWKLRRAYSPGVQEYVEASTFYNFCINGSLLTLDEMNSMLRPPSIDPSVEPFQINLLDYLLGVADMTGELMRLAIGRISDGEFEFAQEIHRFAHEIYRQFILVAPKMMDDMKTKMDTMLQSVTKIQYACYRVHLRKLEYTRFTGSEDSSFPLFGTGDVE</sequence>
<evidence type="ECO:0000313" key="7">
    <source>
        <dbReference type="Proteomes" id="UP000015453"/>
    </source>
</evidence>
<dbReference type="InterPro" id="IPR016069">
    <property type="entry name" value="Translin_C"/>
</dbReference>
<reference evidence="6 7" key="1">
    <citation type="journal article" date="2013" name="BMC Genomics">
        <title>The miniature genome of a carnivorous plant Genlisea aurea contains a low number of genes and short non-coding sequences.</title>
        <authorList>
            <person name="Leushkin E.V."/>
            <person name="Sutormin R.A."/>
            <person name="Nabieva E.R."/>
            <person name="Penin A.A."/>
            <person name="Kondrashov A.S."/>
            <person name="Logacheva M.D."/>
        </authorList>
    </citation>
    <scope>NUCLEOTIDE SEQUENCE [LARGE SCALE GENOMIC DNA]</scope>
</reference>
<evidence type="ECO:0000256" key="4">
    <source>
        <dbReference type="ARBA" id="ARBA00022490"/>
    </source>
</evidence>
<dbReference type="InterPro" id="IPR002848">
    <property type="entry name" value="Translin_fam"/>
</dbReference>
<feature type="non-terminal residue" evidence="6">
    <location>
        <position position="1"/>
    </location>
</feature>
<dbReference type="PANTHER" id="PTHR10741">
    <property type="entry name" value="TRANSLIN AND TRANSLIN ASSOCIATED PROTEIN X"/>
    <property type="match status" value="1"/>
</dbReference>
<dbReference type="InterPro" id="IPR016068">
    <property type="entry name" value="Translin_N"/>
</dbReference>
<comment type="subcellular location">
    <subcellularLocation>
        <location evidence="2">Cytoplasm</location>
    </subcellularLocation>
    <subcellularLocation>
        <location evidence="1">Nucleus</location>
    </subcellularLocation>
</comment>
<accession>S8DTC3</accession>
<protein>
    <recommendedName>
        <fullName evidence="8">Translin-associated protein X</fullName>
    </recommendedName>
</protein>
<evidence type="ECO:0000313" key="6">
    <source>
        <dbReference type="EMBL" id="EPS63067.1"/>
    </source>
</evidence>
<evidence type="ECO:0000256" key="2">
    <source>
        <dbReference type="ARBA" id="ARBA00004496"/>
    </source>
</evidence>
<dbReference type="Pfam" id="PF01997">
    <property type="entry name" value="Translin"/>
    <property type="match status" value="1"/>
</dbReference>
<proteinExistence type="inferred from homology"/>
<dbReference type="InterPro" id="IPR036081">
    <property type="entry name" value="Translin_sf"/>
</dbReference>
<evidence type="ECO:0000256" key="3">
    <source>
        <dbReference type="ARBA" id="ARBA00005902"/>
    </source>
</evidence>
<dbReference type="AlphaFoldDB" id="S8DTC3"/>
<evidence type="ECO:0000256" key="5">
    <source>
        <dbReference type="ARBA" id="ARBA00023242"/>
    </source>
</evidence>
<evidence type="ECO:0000256" key="1">
    <source>
        <dbReference type="ARBA" id="ARBA00004123"/>
    </source>
</evidence>
<dbReference type="GO" id="GO:0043565">
    <property type="term" value="F:sequence-specific DNA binding"/>
    <property type="evidence" value="ECO:0007669"/>
    <property type="project" value="InterPro"/>
</dbReference>
<dbReference type="Proteomes" id="UP000015453">
    <property type="component" value="Unassembled WGS sequence"/>
</dbReference>
<keyword evidence="5" id="KW-0539">Nucleus</keyword>
<dbReference type="Gene3D" id="1.20.58.190">
    <property type="entry name" value="Translin, domain 1"/>
    <property type="match status" value="1"/>
</dbReference>
<dbReference type="OrthoDB" id="31005at2759"/>
<dbReference type="CDD" id="cd14820">
    <property type="entry name" value="TRAX"/>
    <property type="match status" value="1"/>
</dbReference>
<keyword evidence="4" id="KW-0963">Cytoplasm</keyword>
<gene>
    <name evidence="6" type="ORF">M569_11720</name>
</gene>
<name>S8DTC3_9LAMI</name>
<dbReference type="FunFam" id="1.20.58.200:FF:000001">
    <property type="entry name" value="Translin-associated factor X"/>
    <property type="match status" value="1"/>
</dbReference>
<organism evidence="6 7">
    <name type="scientific">Genlisea aurea</name>
    <dbReference type="NCBI Taxonomy" id="192259"/>
    <lineage>
        <taxon>Eukaryota</taxon>
        <taxon>Viridiplantae</taxon>
        <taxon>Streptophyta</taxon>
        <taxon>Embryophyta</taxon>
        <taxon>Tracheophyta</taxon>
        <taxon>Spermatophyta</taxon>
        <taxon>Magnoliopsida</taxon>
        <taxon>eudicotyledons</taxon>
        <taxon>Gunneridae</taxon>
        <taxon>Pentapetalae</taxon>
        <taxon>asterids</taxon>
        <taxon>lamiids</taxon>
        <taxon>Lamiales</taxon>
        <taxon>Lentibulariaceae</taxon>
        <taxon>Genlisea</taxon>
    </lineage>
</organism>
<dbReference type="GO" id="GO:0005634">
    <property type="term" value="C:nucleus"/>
    <property type="evidence" value="ECO:0007669"/>
    <property type="project" value="UniProtKB-SubCell"/>
</dbReference>
<comment type="caution">
    <text evidence="6">The sequence shown here is derived from an EMBL/GenBank/DDBJ whole genome shotgun (WGS) entry which is preliminary data.</text>
</comment>
<evidence type="ECO:0008006" key="8">
    <source>
        <dbReference type="Google" id="ProtNLM"/>
    </source>
</evidence>